<name>A0A0C9XRQ3_9AGAM</name>
<evidence type="ECO:0000313" key="2">
    <source>
        <dbReference type="EMBL" id="KIK14950.1"/>
    </source>
</evidence>
<sequence length="179" mass="19181">MTGLNIPNSSVDCEGSPFHSSLFCFYSTSNSPLTVPASPDDPSSPSNQQHFSVSTPGGVSQKLEEEEQSSGCAAGPRSSRGCDVPSEVLAPSVISSPDNLVEAHLLLETAISNCNVHHIQQSLAEQLVRCDMLQLQYNRLQVEKARSRLATAELHVGRVHMVVRCCSYNPDVGVPTTSS</sequence>
<dbReference type="EMBL" id="KN833913">
    <property type="protein sequence ID" value="KIK14950.1"/>
    <property type="molecule type" value="Genomic_DNA"/>
</dbReference>
<proteinExistence type="predicted"/>
<dbReference type="AlphaFoldDB" id="A0A0C9XRQ3"/>
<evidence type="ECO:0000256" key="1">
    <source>
        <dbReference type="SAM" id="MobiDB-lite"/>
    </source>
</evidence>
<reference evidence="2 3" key="1">
    <citation type="submission" date="2014-04" db="EMBL/GenBank/DDBJ databases">
        <authorList>
            <consortium name="DOE Joint Genome Institute"/>
            <person name="Kuo A."/>
            <person name="Kohler A."/>
            <person name="Costa M.D."/>
            <person name="Nagy L.G."/>
            <person name="Floudas D."/>
            <person name="Copeland A."/>
            <person name="Barry K.W."/>
            <person name="Cichocki N."/>
            <person name="Veneault-Fourrey C."/>
            <person name="LaButti K."/>
            <person name="Lindquist E.A."/>
            <person name="Lipzen A."/>
            <person name="Lundell T."/>
            <person name="Morin E."/>
            <person name="Murat C."/>
            <person name="Sun H."/>
            <person name="Tunlid A."/>
            <person name="Henrissat B."/>
            <person name="Grigoriev I.V."/>
            <person name="Hibbett D.S."/>
            <person name="Martin F."/>
            <person name="Nordberg H.P."/>
            <person name="Cantor M.N."/>
            <person name="Hua S.X."/>
        </authorList>
    </citation>
    <scope>NUCLEOTIDE SEQUENCE [LARGE SCALE GENOMIC DNA]</scope>
    <source>
        <strain evidence="2 3">441</strain>
    </source>
</reference>
<dbReference type="OrthoDB" id="10301857at2759"/>
<dbReference type="HOGENOM" id="CLU_1636077_0_0_1"/>
<protein>
    <submittedName>
        <fullName evidence="2">Uncharacterized protein</fullName>
    </submittedName>
</protein>
<feature type="region of interest" description="Disordered" evidence="1">
    <location>
        <begin position="33"/>
        <end position="82"/>
    </location>
</feature>
<evidence type="ECO:0000313" key="3">
    <source>
        <dbReference type="Proteomes" id="UP000054018"/>
    </source>
</evidence>
<organism evidence="2 3">
    <name type="scientific">Pisolithus microcarpus 441</name>
    <dbReference type="NCBI Taxonomy" id="765257"/>
    <lineage>
        <taxon>Eukaryota</taxon>
        <taxon>Fungi</taxon>
        <taxon>Dikarya</taxon>
        <taxon>Basidiomycota</taxon>
        <taxon>Agaricomycotina</taxon>
        <taxon>Agaricomycetes</taxon>
        <taxon>Agaricomycetidae</taxon>
        <taxon>Boletales</taxon>
        <taxon>Sclerodermatineae</taxon>
        <taxon>Pisolithaceae</taxon>
        <taxon>Pisolithus</taxon>
    </lineage>
</organism>
<feature type="compositionally biased region" description="Low complexity" evidence="1">
    <location>
        <begin position="36"/>
        <end position="46"/>
    </location>
</feature>
<feature type="compositionally biased region" description="Polar residues" evidence="1">
    <location>
        <begin position="47"/>
        <end position="58"/>
    </location>
</feature>
<dbReference type="Proteomes" id="UP000054018">
    <property type="component" value="Unassembled WGS sequence"/>
</dbReference>
<keyword evidence="3" id="KW-1185">Reference proteome</keyword>
<gene>
    <name evidence="2" type="ORF">PISMIDRAFT_16870</name>
</gene>
<reference evidence="3" key="2">
    <citation type="submission" date="2015-01" db="EMBL/GenBank/DDBJ databases">
        <title>Evolutionary Origins and Diversification of the Mycorrhizal Mutualists.</title>
        <authorList>
            <consortium name="DOE Joint Genome Institute"/>
            <consortium name="Mycorrhizal Genomics Consortium"/>
            <person name="Kohler A."/>
            <person name="Kuo A."/>
            <person name="Nagy L.G."/>
            <person name="Floudas D."/>
            <person name="Copeland A."/>
            <person name="Barry K.W."/>
            <person name="Cichocki N."/>
            <person name="Veneault-Fourrey C."/>
            <person name="LaButti K."/>
            <person name="Lindquist E.A."/>
            <person name="Lipzen A."/>
            <person name="Lundell T."/>
            <person name="Morin E."/>
            <person name="Murat C."/>
            <person name="Riley R."/>
            <person name="Ohm R."/>
            <person name="Sun H."/>
            <person name="Tunlid A."/>
            <person name="Henrissat B."/>
            <person name="Grigoriev I.V."/>
            <person name="Hibbett D.S."/>
            <person name="Martin F."/>
        </authorList>
    </citation>
    <scope>NUCLEOTIDE SEQUENCE [LARGE SCALE GENOMIC DNA]</scope>
    <source>
        <strain evidence="3">441</strain>
    </source>
</reference>
<accession>A0A0C9XRQ3</accession>